<dbReference type="EMBL" id="DLUI01000085">
    <property type="protein sequence ID" value="DAB38410.1"/>
    <property type="molecule type" value="Genomic_DNA"/>
</dbReference>
<protein>
    <recommendedName>
        <fullName evidence="4">Septum formation initiator</fullName>
    </recommendedName>
</protein>
<evidence type="ECO:0000313" key="3">
    <source>
        <dbReference type="Proteomes" id="UP000228859"/>
    </source>
</evidence>
<feature type="transmembrane region" description="Helical" evidence="1">
    <location>
        <begin position="25"/>
        <end position="46"/>
    </location>
</feature>
<sequence>MSDKLDILEETQHIISPDDSMGLLFLRNVFVGIFLVLVVVFPKIFINTQIYFKSREISTLSHEHDALLEENRLIKAKVESMKYKSQVLDTLF</sequence>
<comment type="caution">
    <text evidence="2">The sequence shown here is derived from an EMBL/GenBank/DDBJ whole genome shotgun (WGS) entry which is preliminary data.</text>
</comment>
<dbReference type="Proteomes" id="UP000228859">
    <property type="component" value="Unassembled WGS sequence"/>
</dbReference>
<dbReference type="AlphaFoldDB" id="A0A2D3WH62"/>
<organism evidence="2 3">
    <name type="scientific">Sulfuricurvum kujiense</name>
    <dbReference type="NCBI Taxonomy" id="148813"/>
    <lineage>
        <taxon>Bacteria</taxon>
        <taxon>Pseudomonadati</taxon>
        <taxon>Campylobacterota</taxon>
        <taxon>Epsilonproteobacteria</taxon>
        <taxon>Campylobacterales</taxon>
        <taxon>Sulfurimonadaceae</taxon>
        <taxon>Sulfuricurvum</taxon>
    </lineage>
</organism>
<dbReference type="RefSeq" id="WP_294893428.1">
    <property type="nucleotide sequence ID" value="NZ_DLUI01000085.1"/>
</dbReference>
<keyword evidence="1" id="KW-0472">Membrane</keyword>
<accession>A0A2D3WH62</accession>
<evidence type="ECO:0000256" key="1">
    <source>
        <dbReference type="SAM" id="Phobius"/>
    </source>
</evidence>
<evidence type="ECO:0000313" key="2">
    <source>
        <dbReference type="EMBL" id="DAB38410.1"/>
    </source>
</evidence>
<keyword evidence="1" id="KW-1133">Transmembrane helix</keyword>
<keyword evidence="1" id="KW-0812">Transmembrane</keyword>
<reference evidence="2 3" key="1">
    <citation type="journal article" date="2017" name="Front. Microbiol.">
        <title>Comparative Genomic Analysis of the Class Epsilonproteobacteria and Proposed Reclassification to Epsilonbacteraeota (phyl. nov.).</title>
        <authorList>
            <person name="Waite D.W."/>
            <person name="Vanwonterghem I."/>
            <person name="Rinke C."/>
            <person name="Parks D.H."/>
            <person name="Zhang Y."/>
            <person name="Takai K."/>
            <person name="Sievert S.M."/>
            <person name="Simon J."/>
            <person name="Campbell B.J."/>
            <person name="Hanson T.E."/>
            <person name="Woyke T."/>
            <person name="Klotz M.G."/>
            <person name="Hugenholtz P."/>
        </authorList>
    </citation>
    <scope>NUCLEOTIDE SEQUENCE [LARGE SCALE GENOMIC DNA]</scope>
    <source>
        <strain evidence="2">UBA12443</strain>
    </source>
</reference>
<proteinExistence type="predicted"/>
<gene>
    <name evidence="2" type="ORF">CFH83_06065</name>
</gene>
<name>A0A2D3WH62_9BACT</name>
<evidence type="ECO:0008006" key="4">
    <source>
        <dbReference type="Google" id="ProtNLM"/>
    </source>
</evidence>